<dbReference type="AlphaFoldDB" id="A0A7S3QXS4"/>
<gene>
    <name evidence="1" type="ORF">DTER00134_LOCUS11694</name>
</gene>
<dbReference type="InterPro" id="IPR023562">
    <property type="entry name" value="ClpP/TepA"/>
</dbReference>
<dbReference type="EMBL" id="HBIP01019685">
    <property type="protein sequence ID" value="CAE0496621.1"/>
    <property type="molecule type" value="Transcribed_RNA"/>
</dbReference>
<dbReference type="GO" id="GO:0006515">
    <property type="term" value="P:protein quality control for misfolded or incompletely synthesized proteins"/>
    <property type="evidence" value="ECO:0007669"/>
    <property type="project" value="TreeGrafter"/>
</dbReference>
<dbReference type="GO" id="GO:0004252">
    <property type="term" value="F:serine-type endopeptidase activity"/>
    <property type="evidence" value="ECO:0007669"/>
    <property type="project" value="TreeGrafter"/>
</dbReference>
<name>A0A7S3QXS4_DUNTE</name>
<dbReference type="GO" id="GO:0009368">
    <property type="term" value="C:endopeptidase Clp complex"/>
    <property type="evidence" value="ECO:0007669"/>
    <property type="project" value="TreeGrafter"/>
</dbReference>
<dbReference type="SUPFAM" id="SSF52096">
    <property type="entry name" value="ClpP/crotonase"/>
    <property type="match status" value="1"/>
</dbReference>
<evidence type="ECO:0008006" key="2">
    <source>
        <dbReference type="Google" id="ProtNLM"/>
    </source>
</evidence>
<dbReference type="GO" id="GO:0004176">
    <property type="term" value="F:ATP-dependent peptidase activity"/>
    <property type="evidence" value="ECO:0007669"/>
    <property type="project" value="TreeGrafter"/>
</dbReference>
<accession>A0A7S3QXS4</accession>
<sequence>MLTQSMQFVPSVTELLVAQCYYLDFDDRNRQKPIYVYLNSTGCMNDKGQAIAADNEFYAIWAALGFTRAPLYTGVTWKAQNQAAVLLSAGQKGHRYTFPHAKISTAPPILNRVFGQTVDAQLQVSEA</sequence>
<protein>
    <recommendedName>
        <fullName evidence="2">ATP-dependent Clp protease proteolytic subunit</fullName>
    </recommendedName>
</protein>
<dbReference type="Gene3D" id="3.90.226.10">
    <property type="entry name" value="2-enoyl-CoA Hydratase, Chain A, domain 1"/>
    <property type="match status" value="1"/>
</dbReference>
<dbReference type="Pfam" id="PF00574">
    <property type="entry name" value="CLP_protease"/>
    <property type="match status" value="1"/>
</dbReference>
<evidence type="ECO:0000313" key="1">
    <source>
        <dbReference type="EMBL" id="CAE0496621.1"/>
    </source>
</evidence>
<dbReference type="PANTHER" id="PTHR10381">
    <property type="entry name" value="ATP-DEPENDENT CLP PROTEASE PROTEOLYTIC SUBUNIT"/>
    <property type="match status" value="1"/>
</dbReference>
<proteinExistence type="predicted"/>
<organism evidence="1">
    <name type="scientific">Dunaliella tertiolecta</name>
    <name type="common">Green alga</name>
    <dbReference type="NCBI Taxonomy" id="3047"/>
    <lineage>
        <taxon>Eukaryota</taxon>
        <taxon>Viridiplantae</taxon>
        <taxon>Chlorophyta</taxon>
        <taxon>core chlorophytes</taxon>
        <taxon>Chlorophyceae</taxon>
        <taxon>CS clade</taxon>
        <taxon>Chlamydomonadales</taxon>
        <taxon>Dunaliellaceae</taxon>
        <taxon>Dunaliella</taxon>
    </lineage>
</organism>
<dbReference type="PANTHER" id="PTHR10381:SF6">
    <property type="entry name" value="ATP-DEPENDENT CLP PROTEASE PROTEOLYTIC SUBUNIT-RELATED PROTEIN 3, CHLOROPLASTIC"/>
    <property type="match status" value="1"/>
</dbReference>
<reference evidence="1" key="1">
    <citation type="submission" date="2021-01" db="EMBL/GenBank/DDBJ databases">
        <authorList>
            <person name="Corre E."/>
            <person name="Pelletier E."/>
            <person name="Niang G."/>
            <person name="Scheremetjew M."/>
            <person name="Finn R."/>
            <person name="Kale V."/>
            <person name="Holt S."/>
            <person name="Cochrane G."/>
            <person name="Meng A."/>
            <person name="Brown T."/>
            <person name="Cohen L."/>
        </authorList>
    </citation>
    <scope>NUCLEOTIDE SEQUENCE</scope>
    <source>
        <strain evidence="1">CCMP1320</strain>
    </source>
</reference>
<dbReference type="GO" id="GO:0051117">
    <property type="term" value="F:ATPase binding"/>
    <property type="evidence" value="ECO:0007669"/>
    <property type="project" value="TreeGrafter"/>
</dbReference>
<dbReference type="InterPro" id="IPR029045">
    <property type="entry name" value="ClpP/crotonase-like_dom_sf"/>
</dbReference>